<dbReference type="RefSeq" id="WP_344427135.1">
    <property type="nucleotide sequence ID" value="NZ_BAAANN010000030.1"/>
</dbReference>
<evidence type="ECO:0000313" key="2">
    <source>
        <dbReference type="Proteomes" id="UP001501116"/>
    </source>
</evidence>
<proteinExistence type="predicted"/>
<protein>
    <submittedName>
        <fullName evidence="1">Uncharacterized protein</fullName>
    </submittedName>
</protein>
<gene>
    <name evidence="1" type="ORF">GCM10009754_62920</name>
</gene>
<dbReference type="Proteomes" id="UP001501116">
    <property type="component" value="Unassembled WGS sequence"/>
</dbReference>
<accession>A0ABN2S0S1</accession>
<keyword evidence="2" id="KW-1185">Reference proteome</keyword>
<reference evidence="1 2" key="1">
    <citation type="journal article" date="2019" name="Int. J. Syst. Evol. Microbiol.">
        <title>The Global Catalogue of Microorganisms (GCM) 10K type strain sequencing project: providing services to taxonomists for standard genome sequencing and annotation.</title>
        <authorList>
            <consortium name="The Broad Institute Genomics Platform"/>
            <consortium name="The Broad Institute Genome Sequencing Center for Infectious Disease"/>
            <person name="Wu L."/>
            <person name="Ma J."/>
        </authorList>
    </citation>
    <scope>NUCLEOTIDE SEQUENCE [LARGE SCALE GENOMIC DNA]</scope>
    <source>
        <strain evidence="1 2">JCM 14545</strain>
    </source>
</reference>
<sequence length="55" mass="6258">MSWASCDDDRQHWIVRVFRNRDGVTLRTACGTAFGPSIRTAKNLCENCAAWRGRT</sequence>
<name>A0ABN2S0S1_9PSEU</name>
<comment type="caution">
    <text evidence="1">The sequence shown here is derived from an EMBL/GenBank/DDBJ whole genome shotgun (WGS) entry which is preliminary data.</text>
</comment>
<organism evidence="1 2">
    <name type="scientific">Amycolatopsis minnesotensis</name>
    <dbReference type="NCBI Taxonomy" id="337894"/>
    <lineage>
        <taxon>Bacteria</taxon>
        <taxon>Bacillati</taxon>
        <taxon>Actinomycetota</taxon>
        <taxon>Actinomycetes</taxon>
        <taxon>Pseudonocardiales</taxon>
        <taxon>Pseudonocardiaceae</taxon>
        <taxon>Amycolatopsis</taxon>
    </lineage>
</organism>
<dbReference type="EMBL" id="BAAANN010000030">
    <property type="protein sequence ID" value="GAA1978368.1"/>
    <property type="molecule type" value="Genomic_DNA"/>
</dbReference>
<evidence type="ECO:0000313" key="1">
    <source>
        <dbReference type="EMBL" id="GAA1978368.1"/>
    </source>
</evidence>